<gene>
    <name evidence="2" type="ORF">BZARG_1194</name>
</gene>
<reference evidence="2 3" key="1">
    <citation type="journal article" date="2008" name="Int. J. Syst. Evol. Microbiol.">
        <title>Bizionia argentinensis sp. nov., isolated from surface marine water in Antarctica.</title>
        <authorList>
            <person name="Bercovich A."/>
            <person name="Vazquez S.C."/>
            <person name="Yankilevich P."/>
            <person name="Coria S.H."/>
            <person name="Foti M."/>
            <person name="Hernandez E."/>
            <person name="Vidal A."/>
            <person name="Ruberto L."/>
            <person name="Melo C."/>
            <person name="Marenssi S."/>
            <person name="Criscuolo M."/>
            <person name="Memoli M."/>
            <person name="Arguelles M."/>
            <person name="Mac Cormack W.P."/>
        </authorList>
    </citation>
    <scope>NUCLEOTIDE SEQUENCE [LARGE SCALE GENOMIC DNA]</scope>
    <source>
        <strain evidence="2 3">JUB59</strain>
    </source>
</reference>
<organism evidence="2 3">
    <name type="scientific">Bizionia argentinensis JUB59</name>
    <dbReference type="NCBI Taxonomy" id="1046627"/>
    <lineage>
        <taxon>Bacteria</taxon>
        <taxon>Pseudomonadati</taxon>
        <taxon>Bacteroidota</taxon>
        <taxon>Flavobacteriia</taxon>
        <taxon>Flavobacteriales</taxon>
        <taxon>Flavobacteriaceae</taxon>
        <taxon>Bizionia</taxon>
    </lineage>
</organism>
<dbReference type="EMBL" id="AFXZ01000019">
    <property type="protein sequence ID" value="EGV43710.2"/>
    <property type="molecule type" value="Genomic_DNA"/>
</dbReference>
<feature type="chain" id="PRO_5020945702" evidence="1">
    <location>
        <begin position="22"/>
        <end position="121"/>
    </location>
</feature>
<evidence type="ECO:0000256" key="1">
    <source>
        <dbReference type="SAM" id="SignalP"/>
    </source>
</evidence>
<sequence>MKKFTLAFFFFSMFFATPIVAQDYELRFDIVNKTEINLYGIYVTDVNTGGWGNDIIPNDMFEHDTVVTVSIDVDNNTLCEYDIRITDDSEDSVEFSDVDFCELETLTLLMDNNGDLYYTVE</sequence>
<accession>G2ECS5</accession>
<feature type="signal peptide" evidence="1">
    <location>
        <begin position="1"/>
        <end position="21"/>
    </location>
</feature>
<protein>
    <submittedName>
        <fullName evidence="2">Uncharacterized protein</fullName>
    </submittedName>
</protein>
<keyword evidence="1" id="KW-0732">Signal</keyword>
<evidence type="ECO:0000313" key="2">
    <source>
        <dbReference type="EMBL" id="EGV43710.2"/>
    </source>
</evidence>
<keyword evidence="3" id="KW-1185">Reference proteome</keyword>
<evidence type="ECO:0000313" key="3">
    <source>
        <dbReference type="Proteomes" id="UP000003730"/>
    </source>
</evidence>
<dbReference type="OrthoDB" id="1778570at2"/>
<comment type="caution">
    <text evidence="2">The sequence shown here is derived from an EMBL/GenBank/DDBJ whole genome shotgun (WGS) entry which is preliminary data.</text>
</comment>
<name>G2ECS5_9FLAO</name>
<proteinExistence type="predicted"/>
<dbReference type="Proteomes" id="UP000003730">
    <property type="component" value="Unassembled WGS sequence"/>
</dbReference>
<dbReference type="AlphaFoldDB" id="G2ECS5"/>
<dbReference type="RefSeq" id="WP_123766883.1">
    <property type="nucleotide sequence ID" value="NZ_AFXZ01000019.1"/>
</dbReference>